<dbReference type="EMBL" id="JAWPEI010000012">
    <property type="protein sequence ID" value="KAK4708977.1"/>
    <property type="molecule type" value="Genomic_DNA"/>
</dbReference>
<dbReference type="InterPro" id="IPR036691">
    <property type="entry name" value="Endo/exonu/phosph_ase_sf"/>
</dbReference>
<sequence length="333" mass="39974">MWKEIQELWRQVNRAWAVMGDFNCVLNNNERIGSPISMAEIREFRNCVGSCGLQDLKFTGAFFTWCNKQIRESRVYNRIDRVLVNSDWDTMLPTSKVHYMNEGLYDHCPAIIRWEGAKQSKRKKFKYFYMWSKAAEFKEKVHNSWRLECRGRRMLQLYGKLNRLKPVLQMLNRKRFTNVEAQAEEIMKKLIQCQKRIQRNPYNKELIAEEREIAKEYILKKKIRDNYLQQKSKINWILKGDQNTKFHYNFLKARRNVNRIFTIKDKEGTYLTNAKEISKEFIDYYNELLRTANEGRKHANSGIIKRGHMITEDQKSQLTASFTARDVKKALWR</sequence>
<dbReference type="SUPFAM" id="SSF56219">
    <property type="entry name" value="DNase I-like"/>
    <property type="match status" value="1"/>
</dbReference>
<evidence type="ECO:0000313" key="1">
    <source>
        <dbReference type="EMBL" id="KAK4708977.1"/>
    </source>
</evidence>
<dbReference type="AlphaFoldDB" id="A0AAV9K6V9"/>
<evidence type="ECO:0008006" key="3">
    <source>
        <dbReference type="Google" id="ProtNLM"/>
    </source>
</evidence>
<protein>
    <recommendedName>
        <fullName evidence="3">Endonuclease/exonuclease/phosphatase domain-containing protein</fullName>
    </recommendedName>
</protein>
<name>A0AAV9K6V9_9SOLN</name>
<gene>
    <name evidence="1" type="ORF">R3W88_029902</name>
</gene>
<dbReference type="Gene3D" id="3.60.10.10">
    <property type="entry name" value="Endonuclease/exonuclease/phosphatase"/>
    <property type="match status" value="1"/>
</dbReference>
<dbReference type="PANTHER" id="PTHR33710:SF81">
    <property type="entry name" value="ENDONUCLEASE_EXONUCLEASE_PHOSPHATASE DOMAIN-CONTAINING PROTEIN"/>
    <property type="match status" value="1"/>
</dbReference>
<comment type="caution">
    <text evidence="1">The sequence shown here is derived from an EMBL/GenBank/DDBJ whole genome shotgun (WGS) entry which is preliminary data.</text>
</comment>
<proteinExistence type="predicted"/>
<keyword evidence="2" id="KW-1185">Reference proteome</keyword>
<reference evidence="1 2" key="1">
    <citation type="submission" date="2023-10" db="EMBL/GenBank/DDBJ databases">
        <title>Genome-Wide Identification Analysis in wild type Solanum Pinnatisectum Reveals Some Genes Defensing Phytophthora Infestans.</title>
        <authorList>
            <person name="Sun C."/>
        </authorList>
    </citation>
    <scope>NUCLEOTIDE SEQUENCE [LARGE SCALE GENOMIC DNA]</scope>
    <source>
        <strain evidence="1">LQN</strain>
        <tissue evidence="1">Leaf</tissue>
    </source>
</reference>
<dbReference type="Proteomes" id="UP001311915">
    <property type="component" value="Unassembled WGS sequence"/>
</dbReference>
<evidence type="ECO:0000313" key="2">
    <source>
        <dbReference type="Proteomes" id="UP001311915"/>
    </source>
</evidence>
<dbReference type="PANTHER" id="PTHR33710">
    <property type="entry name" value="BNAC02G09200D PROTEIN"/>
    <property type="match status" value="1"/>
</dbReference>
<organism evidence="1 2">
    <name type="scientific">Solanum pinnatisectum</name>
    <name type="common">tansyleaf nightshade</name>
    <dbReference type="NCBI Taxonomy" id="50273"/>
    <lineage>
        <taxon>Eukaryota</taxon>
        <taxon>Viridiplantae</taxon>
        <taxon>Streptophyta</taxon>
        <taxon>Embryophyta</taxon>
        <taxon>Tracheophyta</taxon>
        <taxon>Spermatophyta</taxon>
        <taxon>Magnoliopsida</taxon>
        <taxon>eudicotyledons</taxon>
        <taxon>Gunneridae</taxon>
        <taxon>Pentapetalae</taxon>
        <taxon>asterids</taxon>
        <taxon>lamiids</taxon>
        <taxon>Solanales</taxon>
        <taxon>Solanaceae</taxon>
        <taxon>Solanoideae</taxon>
        <taxon>Solaneae</taxon>
        <taxon>Solanum</taxon>
    </lineage>
</organism>
<accession>A0AAV9K6V9</accession>